<name>A0AAV0D0N9_9ASTE</name>
<feature type="region of interest" description="Disordered" evidence="2">
    <location>
        <begin position="14"/>
        <end position="65"/>
    </location>
</feature>
<dbReference type="InterPro" id="IPR046431">
    <property type="entry name" value="FAF_dom"/>
</dbReference>
<accession>A0AAV0D0N9</accession>
<reference evidence="4" key="1">
    <citation type="submission" date="2022-07" db="EMBL/GenBank/DDBJ databases">
        <authorList>
            <person name="Macas J."/>
            <person name="Novak P."/>
            <person name="Neumann P."/>
        </authorList>
    </citation>
    <scope>NUCLEOTIDE SEQUENCE</scope>
</reference>
<dbReference type="AlphaFoldDB" id="A0AAV0D0N9"/>
<sequence>MMNIRSCGHFVCDEDEKVPPHSCHRETGSDDDDVTMYDELDSPEQSSTISSSSDGASEMSSSMNDNCSGGGWSFLVEELQADAAAGEVAHVQPRRMKRSLSTLSSKSLEMCTEGLGCETGFGITQSMDDLLGNPAPAPEGSSAPPPTMPAGRPPVMIASRKFNRTKSFPPPLSSAKDQQREDGVKMLLRRREGGRLVVTAVCLTRPDSFFRENRSGGRLRLSFKMGAADLEDVCEESIED</sequence>
<feature type="compositionally biased region" description="Basic and acidic residues" evidence="2">
    <location>
        <begin position="17"/>
        <end position="28"/>
    </location>
</feature>
<protein>
    <recommendedName>
        <fullName evidence="3">FAF domain-containing protein</fullName>
    </recommendedName>
</protein>
<evidence type="ECO:0000313" key="5">
    <source>
        <dbReference type="Proteomes" id="UP001152523"/>
    </source>
</evidence>
<keyword evidence="5" id="KW-1185">Reference proteome</keyword>
<evidence type="ECO:0000256" key="2">
    <source>
        <dbReference type="SAM" id="MobiDB-lite"/>
    </source>
</evidence>
<comment type="caution">
    <text evidence="4">The sequence shown here is derived from an EMBL/GenBank/DDBJ whole genome shotgun (WGS) entry which is preliminary data.</text>
</comment>
<evidence type="ECO:0000259" key="3">
    <source>
        <dbReference type="Pfam" id="PF11250"/>
    </source>
</evidence>
<dbReference type="PANTHER" id="PTHR33155:SF8">
    <property type="entry name" value="PROTEIN FANTASTIC FOUR 1"/>
    <property type="match status" value="1"/>
</dbReference>
<organism evidence="4 5">
    <name type="scientific">Cuscuta epithymum</name>
    <dbReference type="NCBI Taxonomy" id="186058"/>
    <lineage>
        <taxon>Eukaryota</taxon>
        <taxon>Viridiplantae</taxon>
        <taxon>Streptophyta</taxon>
        <taxon>Embryophyta</taxon>
        <taxon>Tracheophyta</taxon>
        <taxon>Spermatophyta</taxon>
        <taxon>Magnoliopsida</taxon>
        <taxon>eudicotyledons</taxon>
        <taxon>Gunneridae</taxon>
        <taxon>Pentapetalae</taxon>
        <taxon>asterids</taxon>
        <taxon>lamiids</taxon>
        <taxon>Solanales</taxon>
        <taxon>Convolvulaceae</taxon>
        <taxon>Cuscuteae</taxon>
        <taxon>Cuscuta</taxon>
        <taxon>Cuscuta subgen. Cuscuta</taxon>
    </lineage>
</organism>
<evidence type="ECO:0000313" key="4">
    <source>
        <dbReference type="EMBL" id="CAH9088407.1"/>
    </source>
</evidence>
<dbReference type="Pfam" id="PF11250">
    <property type="entry name" value="FAF"/>
    <property type="match status" value="1"/>
</dbReference>
<dbReference type="PANTHER" id="PTHR33155">
    <property type="entry name" value="FANTASTIC FOUR-LIKE PROTEIN (DUF3049)"/>
    <property type="match status" value="1"/>
</dbReference>
<dbReference type="Proteomes" id="UP001152523">
    <property type="component" value="Unassembled WGS sequence"/>
</dbReference>
<proteinExistence type="inferred from homology"/>
<feature type="domain" description="FAF" evidence="3">
    <location>
        <begin position="167"/>
        <end position="223"/>
    </location>
</feature>
<evidence type="ECO:0000256" key="1">
    <source>
        <dbReference type="ARBA" id="ARBA00008690"/>
    </source>
</evidence>
<dbReference type="InterPro" id="IPR021410">
    <property type="entry name" value="FAF"/>
</dbReference>
<comment type="similarity">
    <text evidence="1">Belongs to the fantastic four family.</text>
</comment>
<dbReference type="EMBL" id="CAMAPF010000059">
    <property type="protein sequence ID" value="CAH9088407.1"/>
    <property type="molecule type" value="Genomic_DNA"/>
</dbReference>
<gene>
    <name evidence="4" type="ORF">CEPIT_LOCUS10466</name>
</gene>
<feature type="compositionally biased region" description="Acidic residues" evidence="2">
    <location>
        <begin position="29"/>
        <end position="42"/>
    </location>
</feature>
<feature type="compositionally biased region" description="Low complexity" evidence="2">
    <location>
        <begin position="43"/>
        <end position="62"/>
    </location>
</feature>